<organism evidence="2 3">
    <name type="scientific">Caenorhabditis tropicalis</name>
    <dbReference type="NCBI Taxonomy" id="1561998"/>
    <lineage>
        <taxon>Eukaryota</taxon>
        <taxon>Metazoa</taxon>
        <taxon>Ecdysozoa</taxon>
        <taxon>Nematoda</taxon>
        <taxon>Chromadorea</taxon>
        <taxon>Rhabditida</taxon>
        <taxon>Rhabditina</taxon>
        <taxon>Rhabditomorpha</taxon>
        <taxon>Rhabditoidea</taxon>
        <taxon>Rhabditidae</taxon>
        <taxon>Peloderinae</taxon>
        <taxon>Caenorhabditis</taxon>
    </lineage>
</organism>
<keyword evidence="2" id="KW-1185">Reference proteome</keyword>
<sequence length="361" mass="42539">MNPMEKHNSLRHEDSEFEMNPMTLWRLIRKLDRIHKHVAIICFIINFFHFLVLTRERLRLDFAYLVLLTISFFNLIMSIGELFPIILESNIIYQIQVDCVGGRPYYHRLAVLCCNVASRISRQSSLFLTAFLALFRILCLFSPMNGWIRVFRKLSFKLIIFICSILLTSLYYPYFSSTQLVRSQGCEYNKQTTYKRFDIEFDKETGKVYTMIDGYSSIGFSILFISEMISLYSKKNHPIMLSKYKKDKSENATLLILFITFSSFISTLIYNLFFFITEHVLEKLFNPEIERYSPDFLEPVTTLQLILSSSLPFICIFVSGKYRNSIRNLIWKDVKPSVYFVRPSTTSSVSNRISRPYKGFY</sequence>
<feature type="transmembrane region" description="Helical" evidence="1">
    <location>
        <begin position="214"/>
        <end position="233"/>
    </location>
</feature>
<evidence type="ECO:0000313" key="2">
    <source>
        <dbReference type="Proteomes" id="UP000095282"/>
    </source>
</evidence>
<dbReference type="GO" id="GO:0008528">
    <property type="term" value="F:G protein-coupled peptide receptor activity"/>
    <property type="evidence" value="ECO:0007669"/>
    <property type="project" value="InterPro"/>
</dbReference>
<feature type="transmembrane region" description="Helical" evidence="1">
    <location>
        <begin position="254"/>
        <end position="276"/>
    </location>
</feature>
<dbReference type="Pfam" id="PF10324">
    <property type="entry name" value="7TM_GPCR_Srw"/>
    <property type="match status" value="1"/>
</dbReference>
<evidence type="ECO:0000256" key="1">
    <source>
        <dbReference type="SAM" id="Phobius"/>
    </source>
</evidence>
<proteinExistence type="predicted"/>
<dbReference type="SUPFAM" id="SSF81321">
    <property type="entry name" value="Family A G protein-coupled receptor-like"/>
    <property type="match status" value="1"/>
</dbReference>
<evidence type="ECO:0000313" key="3">
    <source>
        <dbReference type="WBParaSite" id="Csp11.Scaffold629.g12961.t1"/>
    </source>
</evidence>
<feature type="transmembrane region" description="Helical" evidence="1">
    <location>
        <begin position="65"/>
        <end position="87"/>
    </location>
</feature>
<keyword evidence="1" id="KW-1133">Transmembrane helix</keyword>
<dbReference type="Gene3D" id="1.20.1070.10">
    <property type="entry name" value="Rhodopsin 7-helix transmembrane proteins"/>
    <property type="match status" value="1"/>
</dbReference>
<dbReference type="WBParaSite" id="Csp11.Scaffold629.g12961.t1">
    <property type="protein sequence ID" value="Csp11.Scaffold629.g12961.t1"/>
    <property type="gene ID" value="Csp11.Scaffold629.g12961"/>
</dbReference>
<dbReference type="Proteomes" id="UP000095282">
    <property type="component" value="Unplaced"/>
</dbReference>
<keyword evidence="1" id="KW-0472">Membrane</keyword>
<feature type="transmembrane region" description="Helical" evidence="1">
    <location>
        <begin position="34"/>
        <end position="53"/>
    </location>
</feature>
<reference evidence="3" key="1">
    <citation type="submission" date="2016-11" db="UniProtKB">
        <authorList>
            <consortium name="WormBaseParasite"/>
        </authorList>
    </citation>
    <scope>IDENTIFICATION</scope>
</reference>
<dbReference type="PANTHER" id="PTHR47321">
    <property type="entry name" value="SERPENTINE RECEPTOR, CLASS W"/>
    <property type="match status" value="1"/>
</dbReference>
<accession>A0A1I7TY49</accession>
<protein>
    <submittedName>
        <fullName evidence="3">G_PROTEIN_RECEP_F1_2 domain-containing protein</fullName>
    </submittedName>
</protein>
<feature type="transmembrane region" description="Helical" evidence="1">
    <location>
        <begin position="154"/>
        <end position="174"/>
    </location>
</feature>
<name>A0A1I7TY49_9PELO</name>
<feature type="transmembrane region" description="Helical" evidence="1">
    <location>
        <begin position="296"/>
        <end position="318"/>
    </location>
</feature>
<dbReference type="AlphaFoldDB" id="A0A1I7TY49"/>
<dbReference type="eggNOG" id="ENOG502TJQW">
    <property type="taxonomic scope" value="Eukaryota"/>
</dbReference>
<keyword evidence="1" id="KW-0812">Transmembrane</keyword>
<dbReference type="InterPro" id="IPR019427">
    <property type="entry name" value="7TM_GPCR_serpentine_rcpt_Srw"/>
</dbReference>
<dbReference type="PANTHER" id="PTHR47321:SF1">
    <property type="entry name" value="G-PROTEIN COUPLED RECEPTORS FAMILY 1 PROFILE DOMAIN-CONTAINING PROTEIN-RELATED"/>
    <property type="match status" value="1"/>
</dbReference>
<feature type="transmembrane region" description="Helical" evidence="1">
    <location>
        <begin position="125"/>
        <end position="142"/>
    </location>
</feature>